<evidence type="ECO:0000313" key="2">
    <source>
        <dbReference type="Proteomes" id="UP001219037"/>
    </source>
</evidence>
<sequence>MTNPSIPKILAQRLSEEIQPQRAFGWKKEPWLKIVSDAPEVVATLNDFPDKLDREVVRKVVQEKLAQEQVLAAFIPVLIWGGPGGYGPFRARSILTGVGTSANSQASINPAVAEKLRNAADIVRQPDHVAAYSYMSNDGRVKHLGGAFFTKWLSFASMTSSIDGPDVAPILDKRVSDWIFEQTSGEVTIGKKIRSTPDYRTYLELLDSWGGDHNRTRAQVELAIFELTRDRPAD</sequence>
<keyword evidence="2" id="KW-1185">Reference proteome</keyword>
<organism evidence="1 2">
    <name type="scientific">Citricoccus muralis</name>
    <dbReference type="NCBI Taxonomy" id="169134"/>
    <lineage>
        <taxon>Bacteria</taxon>
        <taxon>Bacillati</taxon>
        <taxon>Actinomycetota</taxon>
        <taxon>Actinomycetes</taxon>
        <taxon>Micrococcales</taxon>
        <taxon>Micrococcaceae</taxon>
        <taxon>Citricoccus</taxon>
    </lineage>
</organism>
<dbReference type="EMBL" id="CP121252">
    <property type="protein sequence ID" value="WFP16706.1"/>
    <property type="molecule type" value="Genomic_DNA"/>
</dbReference>
<protein>
    <submittedName>
        <fullName evidence="1">Uncharacterized protein</fullName>
    </submittedName>
</protein>
<name>A0ABY8H703_9MICC</name>
<evidence type="ECO:0000313" key="1">
    <source>
        <dbReference type="EMBL" id="WFP16706.1"/>
    </source>
</evidence>
<gene>
    <name evidence="1" type="ORF">P8192_00840</name>
</gene>
<proteinExistence type="predicted"/>
<dbReference type="RefSeq" id="WP_278157803.1">
    <property type="nucleotide sequence ID" value="NZ_CP121252.1"/>
</dbReference>
<dbReference type="InterPro" id="IPR048868">
    <property type="entry name" value="OGG-like_put"/>
</dbReference>
<dbReference type="Proteomes" id="UP001219037">
    <property type="component" value="Chromosome"/>
</dbReference>
<accession>A0ABY8H703</accession>
<reference evidence="1 2" key="1">
    <citation type="submission" date="2023-04" db="EMBL/GenBank/DDBJ databases">
        <title>Funneling lignin-derived compounds into biodiesel using alkali-halophilic Citricoccus sp. P2.</title>
        <authorList>
            <person name="Luo C.-B."/>
        </authorList>
    </citation>
    <scope>NUCLEOTIDE SEQUENCE [LARGE SCALE GENOMIC DNA]</scope>
    <source>
        <strain evidence="1 2">P2</strain>
    </source>
</reference>
<dbReference type="Pfam" id="PF21790">
    <property type="entry name" value="OGG"/>
    <property type="match status" value="1"/>
</dbReference>